<evidence type="ECO:0000313" key="2">
    <source>
        <dbReference type="EMBL" id="PKI74461.1"/>
    </source>
</evidence>
<sequence>MTFISPFEASNSSEQYCTAASSLCLIPFFDDPSSSTTSDESCPPFGLLESRGHPVIFPSLGSLHPKPQPSVLSLRSPSSATPTKYRANPLTPKGIGNGLNRGRGGHHDQSRGKESLGHEVSRNGDHGGPPRVEGALGHHGPSLLSPRGHAPVLEL</sequence>
<protein>
    <submittedName>
        <fullName evidence="2">Uncharacterized protein</fullName>
    </submittedName>
</protein>
<keyword evidence="3" id="KW-1185">Reference proteome</keyword>
<reference evidence="2 3" key="1">
    <citation type="submission" date="2017-11" db="EMBL/GenBank/DDBJ databases">
        <title>De-novo sequencing of pomegranate (Punica granatum L.) genome.</title>
        <authorList>
            <person name="Akparov Z."/>
            <person name="Amiraslanov A."/>
            <person name="Hajiyeva S."/>
            <person name="Abbasov M."/>
            <person name="Kaur K."/>
            <person name="Hamwieh A."/>
            <person name="Solovyev V."/>
            <person name="Salamov A."/>
            <person name="Braich B."/>
            <person name="Kosarev P."/>
            <person name="Mahmoud A."/>
            <person name="Hajiyev E."/>
            <person name="Babayeva S."/>
            <person name="Izzatullayeva V."/>
            <person name="Mammadov A."/>
            <person name="Mammadov A."/>
            <person name="Sharifova S."/>
            <person name="Ojaghi J."/>
            <person name="Eynullazada K."/>
            <person name="Bayramov B."/>
            <person name="Abdulazimova A."/>
            <person name="Shahmuradov I."/>
        </authorList>
    </citation>
    <scope>NUCLEOTIDE SEQUENCE [LARGE SCALE GENOMIC DNA]</scope>
    <source>
        <strain evidence="3">cv. AG2017</strain>
        <tissue evidence="2">Leaf</tissue>
    </source>
</reference>
<feature type="compositionally biased region" description="Basic and acidic residues" evidence="1">
    <location>
        <begin position="105"/>
        <end position="125"/>
    </location>
</feature>
<name>A0A2I0L175_PUNGR</name>
<proteinExistence type="predicted"/>
<feature type="region of interest" description="Disordered" evidence="1">
    <location>
        <begin position="57"/>
        <end position="155"/>
    </location>
</feature>
<dbReference type="Proteomes" id="UP000233551">
    <property type="component" value="Unassembled WGS sequence"/>
</dbReference>
<dbReference type="AlphaFoldDB" id="A0A2I0L175"/>
<accession>A0A2I0L175</accession>
<feature type="compositionally biased region" description="Polar residues" evidence="1">
    <location>
        <begin position="70"/>
        <end position="82"/>
    </location>
</feature>
<evidence type="ECO:0000256" key="1">
    <source>
        <dbReference type="SAM" id="MobiDB-lite"/>
    </source>
</evidence>
<gene>
    <name evidence="2" type="ORF">CRG98_005143</name>
</gene>
<evidence type="ECO:0000313" key="3">
    <source>
        <dbReference type="Proteomes" id="UP000233551"/>
    </source>
</evidence>
<organism evidence="2 3">
    <name type="scientific">Punica granatum</name>
    <name type="common">Pomegranate</name>
    <dbReference type="NCBI Taxonomy" id="22663"/>
    <lineage>
        <taxon>Eukaryota</taxon>
        <taxon>Viridiplantae</taxon>
        <taxon>Streptophyta</taxon>
        <taxon>Embryophyta</taxon>
        <taxon>Tracheophyta</taxon>
        <taxon>Spermatophyta</taxon>
        <taxon>Magnoliopsida</taxon>
        <taxon>eudicotyledons</taxon>
        <taxon>Gunneridae</taxon>
        <taxon>Pentapetalae</taxon>
        <taxon>rosids</taxon>
        <taxon>malvids</taxon>
        <taxon>Myrtales</taxon>
        <taxon>Lythraceae</taxon>
        <taxon>Punica</taxon>
    </lineage>
</organism>
<comment type="caution">
    <text evidence="2">The sequence shown here is derived from an EMBL/GenBank/DDBJ whole genome shotgun (WGS) entry which is preliminary data.</text>
</comment>
<dbReference type="EMBL" id="PGOL01000205">
    <property type="protein sequence ID" value="PKI74461.1"/>
    <property type="molecule type" value="Genomic_DNA"/>
</dbReference>